<dbReference type="InterPro" id="IPR037365">
    <property type="entry name" value="Slowmo/Ups"/>
</dbReference>
<feature type="domain" description="PRELI/MSF1" evidence="1">
    <location>
        <begin position="11"/>
        <end position="184"/>
    </location>
</feature>
<evidence type="ECO:0000313" key="3">
    <source>
        <dbReference type="Proteomes" id="UP000626109"/>
    </source>
</evidence>
<dbReference type="Proteomes" id="UP000626109">
    <property type="component" value="Unassembled WGS sequence"/>
</dbReference>
<name>A0A813I3S8_POLGL</name>
<evidence type="ECO:0000259" key="1">
    <source>
        <dbReference type="PROSITE" id="PS50904"/>
    </source>
</evidence>
<dbReference type="Pfam" id="PF04707">
    <property type="entry name" value="PRELI"/>
    <property type="match status" value="1"/>
</dbReference>
<sequence>MTERREMTEAVPLYSNEQILDYDWAVVTAAFLQKFPDPDLKYVKSVETVNRVVCEEKQTMDLRRLFYCTFKIPRLAEKLLGKRTTVVCVEEAHWDLGRRHLSVHGRNETGSSKVRIDEVCCYTEVAPGQTLYTQSATVVYRKGLISGLLTPVASQILGGICQKNAGKGLTTMVVRTEREKVIQQGGSAASADAAATAKAAQSLSEGPGSPGPASLAFLAAGIVGIGLAWSLCAPFARELTCSPSDRRDH</sequence>
<dbReference type="PANTHER" id="PTHR11158">
    <property type="entry name" value="MSF1/PX19 RELATED"/>
    <property type="match status" value="1"/>
</dbReference>
<dbReference type="GO" id="GO:0005758">
    <property type="term" value="C:mitochondrial intermembrane space"/>
    <property type="evidence" value="ECO:0007669"/>
    <property type="project" value="InterPro"/>
</dbReference>
<dbReference type="EMBL" id="CAJNNW010003195">
    <property type="protein sequence ID" value="CAE8645151.1"/>
    <property type="molecule type" value="Genomic_DNA"/>
</dbReference>
<evidence type="ECO:0000313" key="2">
    <source>
        <dbReference type="EMBL" id="CAE8645151.1"/>
    </source>
</evidence>
<comment type="caution">
    <text evidence="2">The sequence shown here is derived from an EMBL/GenBank/DDBJ whole genome shotgun (WGS) entry which is preliminary data.</text>
</comment>
<protein>
    <recommendedName>
        <fullName evidence="1">PRELI/MSF1 domain-containing protein</fullName>
    </recommendedName>
</protein>
<dbReference type="AlphaFoldDB" id="A0A813I3S8"/>
<proteinExistence type="predicted"/>
<dbReference type="PROSITE" id="PS50904">
    <property type="entry name" value="PRELI_MSF1"/>
    <property type="match status" value="1"/>
</dbReference>
<gene>
    <name evidence="2" type="ORF">PGLA2088_LOCUS3659</name>
</gene>
<accession>A0A813I3S8</accession>
<dbReference type="InterPro" id="IPR006797">
    <property type="entry name" value="PRELI/MSF1_dom"/>
</dbReference>
<reference evidence="2" key="1">
    <citation type="submission" date="2021-02" db="EMBL/GenBank/DDBJ databases">
        <authorList>
            <person name="Dougan E. K."/>
            <person name="Rhodes N."/>
            <person name="Thang M."/>
            <person name="Chan C."/>
        </authorList>
    </citation>
    <scope>NUCLEOTIDE SEQUENCE</scope>
</reference>
<organism evidence="2 3">
    <name type="scientific">Polarella glacialis</name>
    <name type="common">Dinoflagellate</name>
    <dbReference type="NCBI Taxonomy" id="89957"/>
    <lineage>
        <taxon>Eukaryota</taxon>
        <taxon>Sar</taxon>
        <taxon>Alveolata</taxon>
        <taxon>Dinophyceae</taxon>
        <taxon>Suessiales</taxon>
        <taxon>Suessiaceae</taxon>
        <taxon>Polarella</taxon>
    </lineage>
</organism>